<name>A0ABX2I9M3_BLAHA</name>
<feature type="transmembrane region" description="Helical" evidence="1">
    <location>
        <begin position="240"/>
        <end position="260"/>
    </location>
</feature>
<feature type="transmembrane region" description="Helical" evidence="1">
    <location>
        <begin position="379"/>
        <end position="398"/>
    </location>
</feature>
<reference evidence="2 3" key="1">
    <citation type="journal article" date="2020" name="Cell Host Microbe">
        <title>Functional and Genomic Variation between Human-Derived Isolates of Lachnospiraceae Reveals Inter- and Intra-Species Diversity.</title>
        <authorList>
            <person name="Sorbara M.T."/>
            <person name="Littmann E.R."/>
            <person name="Fontana E."/>
            <person name="Moody T.U."/>
            <person name="Kohout C.E."/>
            <person name="Gjonbalaj M."/>
            <person name="Eaton V."/>
            <person name="Seok R."/>
            <person name="Leiner I.M."/>
            <person name="Pamer E.G."/>
        </authorList>
    </citation>
    <scope>NUCLEOTIDE SEQUENCE [LARGE SCALE GENOMIC DNA]</scope>
    <source>
        <strain evidence="2 3">MSK.15.26</strain>
    </source>
</reference>
<gene>
    <name evidence="2" type="ORF">G5A70_11040</name>
</gene>
<evidence type="ECO:0000313" key="2">
    <source>
        <dbReference type="EMBL" id="NSJ86695.1"/>
    </source>
</evidence>
<evidence type="ECO:0000256" key="1">
    <source>
        <dbReference type="SAM" id="Phobius"/>
    </source>
</evidence>
<dbReference type="RefSeq" id="WP_173749701.1">
    <property type="nucleotide sequence ID" value="NZ_JAAITA010000015.1"/>
</dbReference>
<dbReference type="Proteomes" id="UP000822142">
    <property type="component" value="Unassembled WGS sequence"/>
</dbReference>
<organism evidence="2 3">
    <name type="scientific">Blautia hansenii</name>
    <name type="common">Ruminococcus hansenii</name>
    <dbReference type="NCBI Taxonomy" id="1322"/>
    <lineage>
        <taxon>Bacteria</taxon>
        <taxon>Bacillati</taxon>
        <taxon>Bacillota</taxon>
        <taxon>Clostridia</taxon>
        <taxon>Lachnospirales</taxon>
        <taxon>Lachnospiraceae</taxon>
        <taxon>Blautia</taxon>
    </lineage>
</organism>
<protein>
    <submittedName>
        <fullName evidence="2">ABC transporter permease</fullName>
    </submittedName>
</protein>
<keyword evidence="1" id="KW-0472">Membrane</keyword>
<feature type="transmembrane region" description="Helical" evidence="1">
    <location>
        <begin position="199"/>
        <end position="219"/>
    </location>
</feature>
<comment type="caution">
    <text evidence="2">The sequence shown here is derived from an EMBL/GenBank/DDBJ whole genome shotgun (WGS) entry which is preliminary data.</text>
</comment>
<proteinExistence type="predicted"/>
<sequence>MKHFFTLVEFEYRKIWKRKSAILAMSVGLLVSILSVWGPLLGSTYINGKVSESNYEATFKDLQYAKDLNGRTLDTALLLEAAHAYAQIPPNTEIPYIGLEEYETYARPYSSIYGIAGRVYRASGEEFSYEEMAALTKRDANHFYEKRASLLKNTIANTTMSQTAKEHTLKTAEKVQTPFTYSNTEGYGRFLTLMQSTGILSAFVIAICLSPLFAGEYTSHADQLLLSSRYVKGKLIRAKLFTGFSFAAGFSLLLLLQTYFQCMLTFGFDGSSTPVQIFDVLCIYPLTLGQAGFLGGLCFFGGCMLMAGLTMLLSAKLKSPFGVMILMSVFLIFPMMVQISQNSISAFRLFHLLPANSMAYFNIFHMIPYEFAGLVVPPYIMFPVFSVVCCAAVLPLAYRGFQRHEIA</sequence>
<keyword evidence="1" id="KW-0812">Transmembrane</keyword>
<evidence type="ECO:0000313" key="3">
    <source>
        <dbReference type="Proteomes" id="UP000822142"/>
    </source>
</evidence>
<feature type="transmembrane region" description="Helical" evidence="1">
    <location>
        <begin position="293"/>
        <end position="313"/>
    </location>
</feature>
<accession>A0ABX2I9M3</accession>
<feature type="transmembrane region" description="Helical" evidence="1">
    <location>
        <begin position="319"/>
        <end position="337"/>
    </location>
</feature>
<keyword evidence="1" id="KW-1133">Transmembrane helix</keyword>
<keyword evidence="3" id="KW-1185">Reference proteome</keyword>
<feature type="transmembrane region" description="Helical" evidence="1">
    <location>
        <begin position="21"/>
        <end position="40"/>
    </location>
</feature>
<dbReference type="EMBL" id="JAAITA010000015">
    <property type="protein sequence ID" value="NSJ86695.1"/>
    <property type="molecule type" value="Genomic_DNA"/>
</dbReference>